<dbReference type="InterPro" id="IPR059112">
    <property type="entry name" value="CysZ/EI24"/>
</dbReference>
<organism evidence="7 8">
    <name type="scientific">Cutaneotrichosporon spelunceum</name>
    <dbReference type="NCBI Taxonomy" id="1672016"/>
    <lineage>
        <taxon>Eukaryota</taxon>
        <taxon>Fungi</taxon>
        <taxon>Dikarya</taxon>
        <taxon>Basidiomycota</taxon>
        <taxon>Agaricomycotina</taxon>
        <taxon>Tremellomycetes</taxon>
        <taxon>Trichosporonales</taxon>
        <taxon>Trichosporonaceae</taxon>
        <taxon>Cutaneotrichosporon</taxon>
    </lineage>
</organism>
<feature type="transmembrane region" description="Helical" evidence="6">
    <location>
        <begin position="185"/>
        <end position="214"/>
    </location>
</feature>
<reference evidence="7" key="1">
    <citation type="journal article" date="2023" name="BMC Genomics">
        <title>Chromosome-level genome assemblies of Cutaneotrichosporon spp. (Trichosporonales, Basidiomycota) reveal imbalanced evolution between nucleotide sequences and chromosome synteny.</title>
        <authorList>
            <person name="Kobayashi Y."/>
            <person name="Kayamori A."/>
            <person name="Aoki K."/>
            <person name="Shiwa Y."/>
            <person name="Matsutani M."/>
            <person name="Fujita N."/>
            <person name="Sugita T."/>
            <person name="Iwasaki W."/>
            <person name="Tanaka N."/>
            <person name="Takashima M."/>
        </authorList>
    </citation>
    <scope>NUCLEOTIDE SEQUENCE</scope>
    <source>
        <strain evidence="7">HIS016</strain>
    </source>
</reference>
<dbReference type="EMBL" id="BTCM01000008">
    <property type="protein sequence ID" value="GMK59563.1"/>
    <property type="molecule type" value="Genomic_DNA"/>
</dbReference>
<keyword evidence="3 6" id="KW-1133">Transmembrane helix</keyword>
<feature type="compositionally biased region" description="Polar residues" evidence="5">
    <location>
        <begin position="299"/>
        <end position="317"/>
    </location>
</feature>
<sequence length="360" mass="39619">MPYSPPTTYAAAYPTTTSTNPYLSLGIETYDDRGGGELAVRVARARDAVVAGVRDVTRVKRSWGLVWGDPELRSQAVKLTVINLLSLSLLSLFPLVLSPVFAQRDAVRASEVRGWFNVFLSWPLFAICFWVNAIWGPGIAKRAQGMLHPSYRYQPLHTPTTPTVTTTDRVWLTLTRLLLIADFTLVARTLAIVPVVGGILSISFICLINSYYAYEWLFQSRQWSLETRSAYVSSRGWYMFGFGLPPTLLTSFGPRLINMAIFSLIYPLLVVQALQSRPPGASLLPGTGTAGSGSSTPTKESQAQLLSSPMLGSTGESPSLRPHVPIFFFARHVLKGVRWLSDAVARERGGGSHERALGRR</sequence>
<evidence type="ECO:0000313" key="8">
    <source>
        <dbReference type="Proteomes" id="UP001222932"/>
    </source>
</evidence>
<keyword evidence="8" id="KW-1185">Reference proteome</keyword>
<evidence type="ECO:0000256" key="3">
    <source>
        <dbReference type="ARBA" id="ARBA00022989"/>
    </source>
</evidence>
<dbReference type="GO" id="GO:0005783">
    <property type="term" value="C:endoplasmic reticulum"/>
    <property type="evidence" value="ECO:0007669"/>
    <property type="project" value="TreeGrafter"/>
</dbReference>
<dbReference type="Pfam" id="PF07264">
    <property type="entry name" value="EI24"/>
    <property type="match status" value="1"/>
</dbReference>
<gene>
    <name evidence="7" type="ORF">CspeluHIS016_0801690</name>
</gene>
<feature type="compositionally biased region" description="Low complexity" evidence="5">
    <location>
        <begin position="284"/>
        <end position="298"/>
    </location>
</feature>
<feature type="region of interest" description="Disordered" evidence="5">
    <location>
        <begin position="284"/>
        <end position="317"/>
    </location>
</feature>
<proteinExistence type="predicted"/>
<feature type="transmembrane region" description="Helical" evidence="6">
    <location>
        <begin position="81"/>
        <end position="102"/>
    </location>
</feature>
<feature type="transmembrane region" description="Helical" evidence="6">
    <location>
        <begin position="114"/>
        <end position="135"/>
    </location>
</feature>
<accession>A0AAD3TZ38</accession>
<dbReference type="AlphaFoldDB" id="A0AAD3TZ38"/>
<name>A0AAD3TZ38_9TREE</name>
<evidence type="ECO:0000256" key="5">
    <source>
        <dbReference type="SAM" id="MobiDB-lite"/>
    </source>
</evidence>
<dbReference type="PANTHER" id="PTHR21389">
    <property type="entry name" value="P53 INDUCED PROTEIN"/>
    <property type="match status" value="1"/>
</dbReference>
<evidence type="ECO:0008006" key="9">
    <source>
        <dbReference type="Google" id="ProtNLM"/>
    </source>
</evidence>
<keyword evidence="2 6" id="KW-0812">Transmembrane</keyword>
<evidence type="ECO:0000256" key="1">
    <source>
        <dbReference type="ARBA" id="ARBA00004141"/>
    </source>
</evidence>
<protein>
    <recommendedName>
        <fullName evidence="9">Etoposide-induced protein 2.4-domain-containing protein</fullName>
    </recommendedName>
</protein>
<dbReference type="PANTHER" id="PTHR21389:SF0">
    <property type="entry name" value="ETOPOSIDE-INDUCED PROTEIN 2.4 HOMOLOG"/>
    <property type="match status" value="1"/>
</dbReference>
<comment type="subcellular location">
    <subcellularLocation>
        <location evidence="1">Membrane</location>
        <topology evidence="1">Multi-pass membrane protein</topology>
    </subcellularLocation>
</comment>
<dbReference type="GO" id="GO:0016236">
    <property type="term" value="P:macroautophagy"/>
    <property type="evidence" value="ECO:0007669"/>
    <property type="project" value="TreeGrafter"/>
</dbReference>
<evidence type="ECO:0000313" key="7">
    <source>
        <dbReference type="EMBL" id="GMK59563.1"/>
    </source>
</evidence>
<dbReference type="Proteomes" id="UP001222932">
    <property type="component" value="Unassembled WGS sequence"/>
</dbReference>
<evidence type="ECO:0000256" key="6">
    <source>
        <dbReference type="SAM" id="Phobius"/>
    </source>
</evidence>
<comment type="caution">
    <text evidence="7">The sequence shown here is derived from an EMBL/GenBank/DDBJ whole genome shotgun (WGS) entry which is preliminary data.</text>
</comment>
<evidence type="ECO:0000256" key="2">
    <source>
        <dbReference type="ARBA" id="ARBA00022692"/>
    </source>
</evidence>
<keyword evidence="4 6" id="KW-0472">Membrane</keyword>
<dbReference type="GO" id="GO:0016020">
    <property type="term" value="C:membrane"/>
    <property type="evidence" value="ECO:0007669"/>
    <property type="project" value="UniProtKB-SubCell"/>
</dbReference>
<reference evidence="7" key="2">
    <citation type="submission" date="2023-06" db="EMBL/GenBank/DDBJ databases">
        <authorList>
            <person name="Kobayashi Y."/>
            <person name="Kayamori A."/>
            <person name="Aoki K."/>
            <person name="Shiwa Y."/>
            <person name="Fujita N."/>
            <person name="Sugita T."/>
            <person name="Iwasaki W."/>
            <person name="Tanaka N."/>
            <person name="Takashima M."/>
        </authorList>
    </citation>
    <scope>NUCLEOTIDE SEQUENCE</scope>
    <source>
        <strain evidence="7">HIS016</strain>
    </source>
</reference>
<evidence type="ECO:0000256" key="4">
    <source>
        <dbReference type="ARBA" id="ARBA00023136"/>
    </source>
</evidence>